<dbReference type="Proteomes" id="UP001596023">
    <property type="component" value="Unassembled WGS sequence"/>
</dbReference>
<dbReference type="SUPFAM" id="SSF54427">
    <property type="entry name" value="NTF2-like"/>
    <property type="match status" value="1"/>
</dbReference>
<proteinExistence type="predicted"/>
<evidence type="ECO:0000259" key="1">
    <source>
        <dbReference type="Pfam" id="PF12680"/>
    </source>
</evidence>
<organism evidence="2 3">
    <name type="scientific">Dysgonomonas termitidis</name>
    <dbReference type="NCBI Taxonomy" id="1516126"/>
    <lineage>
        <taxon>Bacteria</taxon>
        <taxon>Pseudomonadati</taxon>
        <taxon>Bacteroidota</taxon>
        <taxon>Bacteroidia</taxon>
        <taxon>Bacteroidales</taxon>
        <taxon>Dysgonomonadaceae</taxon>
        <taxon>Dysgonomonas</taxon>
    </lineage>
</organism>
<evidence type="ECO:0000313" key="2">
    <source>
        <dbReference type="EMBL" id="MFC4676365.1"/>
    </source>
</evidence>
<gene>
    <name evidence="2" type="ORF">ACFO6W_22030</name>
</gene>
<dbReference type="EMBL" id="JBHSGN010000133">
    <property type="protein sequence ID" value="MFC4676365.1"/>
    <property type="molecule type" value="Genomic_DNA"/>
</dbReference>
<protein>
    <submittedName>
        <fullName evidence="2">Nuclear transport factor 2 family protein</fullName>
    </submittedName>
</protein>
<sequence length="137" mass="16245">MDKKLKMDIKDIFYQYIDAINEHNVEKIYHLMADDYIFSDAWGGKSKGNDKMKNGWKDYFKMFPDYRIEITDIYFDGNKIAVFGLASGTFENKKTELNENYWKVPAAWQAEIINGKIKSWQVYADQKKVFDILDKNK</sequence>
<comment type="caution">
    <text evidence="2">The sequence shown here is derived from an EMBL/GenBank/DDBJ whole genome shotgun (WGS) entry which is preliminary data.</text>
</comment>
<reference evidence="3" key="1">
    <citation type="journal article" date="2019" name="Int. J. Syst. Evol. Microbiol.">
        <title>The Global Catalogue of Microorganisms (GCM) 10K type strain sequencing project: providing services to taxonomists for standard genome sequencing and annotation.</title>
        <authorList>
            <consortium name="The Broad Institute Genomics Platform"/>
            <consortium name="The Broad Institute Genome Sequencing Center for Infectious Disease"/>
            <person name="Wu L."/>
            <person name="Ma J."/>
        </authorList>
    </citation>
    <scope>NUCLEOTIDE SEQUENCE [LARGE SCALE GENOMIC DNA]</scope>
    <source>
        <strain evidence="3">CCUG 66188</strain>
    </source>
</reference>
<feature type="domain" description="SnoaL-like" evidence="1">
    <location>
        <begin position="15"/>
        <end position="119"/>
    </location>
</feature>
<dbReference type="InterPro" id="IPR032710">
    <property type="entry name" value="NTF2-like_dom_sf"/>
</dbReference>
<dbReference type="Pfam" id="PF12680">
    <property type="entry name" value="SnoaL_2"/>
    <property type="match status" value="1"/>
</dbReference>
<dbReference type="InterPro" id="IPR037401">
    <property type="entry name" value="SnoaL-like"/>
</dbReference>
<evidence type="ECO:0000313" key="3">
    <source>
        <dbReference type="Proteomes" id="UP001596023"/>
    </source>
</evidence>
<dbReference type="RefSeq" id="WP_380000528.1">
    <property type="nucleotide sequence ID" value="NZ_JBHSGN010000133.1"/>
</dbReference>
<keyword evidence="3" id="KW-1185">Reference proteome</keyword>
<name>A0ABV9L1R5_9BACT</name>
<accession>A0ABV9L1R5</accession>
<dbReference type="Gene3D" id="3.10.450.50">
    <property type="match status" value="1"/>
</dbReference>